<dbReference type="EMBL" id="SRRM01000010">
    <property type="protein sequence ID" value="TKY88101.1"/>
    <property type="molecule type" value="Genomic_DNA"/>
</dbReference>
<feature type="region of interest" description="Disordered" evidence="1">
    <location>
        <begin position="169"/>
        <end position="221"/>
    </location>
</feature>
<reference evidence="3 4" key="1">
    <citation type="submission" date="2019-05" db="EMBL/GenBank/DDBJ databases">
        <title>Sporisorium graminicola CBS 10092 draft sequencing and annotation.</title>
        <authorList>
            <person name="Solano-Gonzalez S."/>
            <person name="Caddick M.X."/>
            <person name="Darby A."/>
        </authorList>
    </citation>
    <scope>NUCLEOTIDE SEQUENCE [LARGE SCALE GENOMIC DNA]</scope>
    <source>
        <strain evidence="3 4">CBS 10092</strain>
    </source>
</reference>
<evidence type="ECO:0000256" key="2">
    <source>
        <dbReference type="SAM" id="SignalP"/>
    </source>
</evidence>
<dbReference type="AlphaFoldDB" id="A0A4U7KU69"/>
<evidence type="ECO:0000313" key="4">
    <source>
        <dbReference type="Proteomes" id="UP000306050"/>
    </source>
</evidence>
<gene>
    <name evidence="3" type="ORF">EX895_002811</name>
</gene>
<dbReference type="KEGG" id="sgra:EX895_002811"/>
<feature type="signal peptide" evidence="2">
    <location>
        <begin position="1"/>
        <end position="23"/>
    </location>
</feature>
<evidence type="ECO:0000256" key="1">
    <source>
        <dbReference type="SAM" id="MobiDB-lite"/>
    </source>
</evidence>
<feature type="compositionally biased region" description="Polar residues" evidence="1">
    <location>
        <begin position="169"/>
        <end position="203"/>
    </location>
</feature>
<feature type="region of interest" description="Disordered" evidence="1">
    <location>
        <begin position="25"/>
        <end position="82"/>
    </location>
</feature>
<keyword evidence="4" id="KW-1185">Reference proteome</keyword>
<dbReference type="OrthoDB" id="2556109at2759"/>
<comment type="caution">
    <text evidence="3">The sequence shown here is derived from an EMBL/GenBank/DDBJ whole genome shotgun (WGS) entry which is preliminary data.</text>
</comment>
<name>A0A4U7KU69_9BASI</name>
<feature type="compositionally biased region" description="Low complexity" evidence="1">
    <location>
        <begin position="102"/>
        <end position="121"/>
    </location>
</feature>
<organism evidence="3 4">
    <name type="scientific">Sporisorium graminicola</name>
    <dbReference type="NCBI Taxonomy" id="280036"/>
    <lineage>
        <taxon>Eukaryota</taxon>
        <taxon>Fungi</taxon>
        <taxon>Dikarya</taxon>
        <taxon>Basidiomycota</taxon>
        <taxon>Ustilaginomycotina</taxon>
        <taxon>Ustilaginomycetes</taxon>
        <taxon>Ustilaginales</taxon>
        <taxon>Ustilaginaceae</taxon>
        <taxon>Sporisorium</taxon>
    </lineage>
</organism>
<feature type="region of interest" description="Disordered" evidence="1">
    <location>
        <begin position="99"/>
        <end position="151"/>
    </location>
</feature>
<feature type="chain" id="PRO_5020494644" evidence="2">
    <location>
        <begin position="24"/>
        <end position="221"/>
    </location>
</feature>
<accession>A0A4U7KU69</accession>
<keyword evidence="2" id="KW-0732">Signal</keyword>
<feature type="compositionally biased region" description="Low complexity" evidence="1">
    <location>
        <begin position="135"/>
        <end position="151"/>
    </location>
</feature>
<protein>
    <submittedName>
        <fullName evidence="3">Uncharacterized protein</fullName>
    </submittedName>
</protein>
<feature type="compositionally biased region" description="Polar residues" evidence="1">
    <location>
        <begin position="30"/>
        <end position="47"/>
    </location>
</feature>
<sequence length="221" mass="22135">MKYLALSMVSALALASLGSGVAARPLPQAQRPNAEQTPSAGNQSSQDGTAGGYGGSASATQNNDYSQVAPGNSVVNGGGQSASLQGLAGSVMQGSGVASLFQRRQQGQQQQASAGGYAGSSTAVQDTDDSNVAPGNSVQLGGSQSSSNQGFAGSVDQLSSFIARAVDSENSNSNDATYLANTKYGSPSSLDQQHPTACAQGSSEHCVPHYLGIGPEVRPAY</sequence>
<dbReference type="RefSeq" id="XP_029740086.1">
    <property type="nucleotide sequence ID" value="XM_029883409.1"/>
</dbReference>
<feature type="compositionally biased region" description="Polar residues" evidence="1">
    <location>
        <begin position="61"/>
        <end position="75"/>
    </location>
</feature>
<evidence type="ECO:0000313" key="3">
    <source>
        <dbReference type="EMBL" id="TKY88101.1"/>
    </source>
</evidence>
<dbReference type="GeneID" id="40725706"/>
<proteinExistence type="predicted"/>
<dbReference type="Proteomes" id="UP000306050">
    <property type="component" value="Chromosome SGRAM_18"/>
</dbReference>